<evidence type="ECO:0000313" key="3">
    <source>
        <dbReference type="Proteomes" id="UP001142489"/>
    </source>
</evidence>
<gene>
    <name evidence="2" type="ORF">JRQ81_016173</name>
</gene>
<feature type="compositionally biased region" description="Polar residues" evidence="1">
    <location>
        <begin position="21"/>
        <end position="32"/>
    </location>
</feature>
<dbReference type="Proteomes" id="UP001142489">
    <property type="component" value="Unassembled WGS sequence"/>
</dbReference>
<accession>A0A9Q0XX92</accession>
<organism evidence="2 3">
    <name type="scientific">Phrynocephalus forsythii</name>
    <dbReference type="NCBI Taxonomy" id="171643"/>
    <lineage>
        <taxon>Eukaryota</taxon>
        <taxon>Metazoa</taxon>
        <taxon>Chordata</taxon>
        <taxon>Craniata</taxon>
        <taxon>Vertebrata</taxon>
        <taxon>Euteleostomi</taxon>
        <taxon>Lepidosauria</taxon>
        <taxon>Squamata</taxon>
        <taxon>Bifurcata</taxon>
        <taxon>Unidentata</taxon>
        <taxon>Episquamata</taxon>
        <taxon>Toxicofera</taxon>
        <taxon>Iguania</taxon>
        <taxon>Acrodonta</taxon>
        <taxon>Agamidae</taxon>
        <taxon>Agaminae</taxon>
        <taxon>Phrynocephalus</taxon>
    </lineage>
</organism>
<feature type="compositionally biased region" description="Basic and acidic residues" evidence="1">
    <location>
        <begin position="1"/>
        <end position="20"/>
    </location>
</feature>
<evidence type="ECO:0000256" key="1">
    <source>
        <dbReference type="SAM" id="MobiDB-lite"/>
    </source>
</evidence>
<evidence type="ECO:0000313" key="2">
    <source>
        <dbReference type="EMBL" id="KAJ7329999.1"/>
    </source>
</evidence>
<keyword evidence="3" id="KW-1185">Reference proteome</keyword>
<comment type="caution">
    <text evidence="2">The sequence shown here is derived from an EMBL/GenBank/DDBJ whole genome shotgun (WGS) entry which is preliminary data.</text>
</comment>
<dbReference type="AlphaFoldDB" id="A0A9Q0XX92"/>
<protein>
    <submittedName>
        <fullName evidence="2">Uncharacterized protein</fullName>
    </submittedName>
</protein>
<name>A0A9Q0XX92_9SAUR</name>
<sequence>MEKQHPQKKKSVEGKRERKTNIQGKASSTLTRSHGGRKQWIKCSLTYLYNLPRRCSILTRKPQTPKCYIEIWTFLYISTISEISSGATTKTFFLLKEKQR</sequence>
<reference evidence="2" key="1">
    <citation type="journal article" date="2023" name="DNA Res.">
        <title>Chromosome-level genome assembly of Phrynocephalus forsythii using third-generation DNA sequencing and Hi-C analysis.</title>
        <authorList>
            <person name="Qi Y."/>
            <person name="Zhao W."/>
            <person name="Zhao Y."/>
            <person name="Niu C."/>
            <person name="Cao S."/>
            <person name="Zhang Y."/>
        </authorList>
    </citation>
    <scope>NUCLEOTIDE SEQUENCE</scope>
    <source>
        <tissue evidence="2">Muscle</tissue>
    </source>
</reference>
<dbReference type="EMBL" id="JAPFRF010000006">
    <property type="protein sequence ID" value="KAJ7329999.1"/>
    <property type="molecule type" value="Genomic_DNA"/>
</dbReference>
<proteinExistence type="predicted"/>
<feature type="region of interest" description="Disordered" evidence="1">
    <location>
        <begin position="1"/>
        <end position="37"/>
    </location>
</feature>